<dbReference type="AlphaFoldDB" id="A0ABD3PT91"/>
<reference evidence="2 3" key="1">
    <citation type="submission" date="2024-10" db="EMBL/GenBank/DDBJ databases">
        <title>Updated reference genomes for cyclostephanoid diatoms.</title>
        <authorList>
            <person name="Roberts W.R."/>
            <person name="Alverson A.J."/>
        </authorList>
    </citation>
    <scope>NUCLEOTIDE SEQUENCE [LARGE SCALE GENOMIC DNA]</scope>
    <source>
        <strain evidence="2 3">AJA010-31</strain>
    </source>
</reference>
<name>A0ABD3PT91_9STRA</name>
<dbReference type="InterPro" id="IPR011989">
    <property type="entry name" value="ARM-like"/>
</dbReference>
<comment type="caution">
    <text evidence="2">The sequence shown here is derived from an EMBL/GenBank/DDBJ whole genome shotgun (WGS) entry which is preliminary data.</text>
</comment>
<evidence type="ECO:0000313" key="3">
    <source>
        <dbReference type="Proteomes" id="UP001530400"/>
    </source>
</evidence>
<keyword evidence="3" id="KW-1185">Reference proteome</keyword>
<organism evidence="2 3">
    <name type="scientific">Cyclotella atomus</name>
    <dbReference type="NCBI Taxonomy" id="382360"/>
    <lineage>
        <taxon>Eukaryota</taxon>
        <taxon>Sar</taxon>
        <taxon>Stramenopiles</taxon>
        <taxon>Ochrophyta</taxon>
        <taxon>Bacillariophyta</taxon>
        <taxon>Coscinodiscophyceae</taxon>
        <taxon>Thalassiosirophycidae</taxon>
        <taxon>Stephanodiscales</taxon>
        <taxon>Stephanodiscaceae</taxon>
        <taxon>Cyclotella</taxon>
    </lineage>
</organism>
<feature type="compositionally biased region" description="Basic and acidic residues" evidence="1">
    <location>
        <begin position="290"/>
        <end position="299"/>
    </location>
</feature>
<dbReference type="Proteomes" id="UP001530400">
    <property type="component" value="Unassembled WGS sequence"/>
</dbReference>
<evidence type="ECO:0000256" key="1">
    <source>
        <dbReference type="SAM" id="MobiDB-lite"/>
    </source>
</evidence>
<sequence>MAPPKNNPSKNQPAKDFAKRPKAKVGKRAPAKLNATDTSFKTSSVSVRSQSTSLDKNVKTKADAKSSLVARMELQSSRGNALSTLQVSLRHHAAAVRCSGLKGIRDAVQSLASCGGEKSDDDYETVQIYNLGLSILESNLPSLLPNMCRCWLDEDGDVRDLAIQLFGDIISNLSGGATCNASHLTCLVPFVPFLCAYASSALNSLDRDIRKDGALLVGMMASCTPYPSFSLLEEEEGSSDVSLVALRAEVGKHVDLFLPSLERLLSSMSFGSRTKAKTSGGKNDKKRKRDDKSAKKSDEPASSSFKSLGAADATILSLALLLKASLSKSETDSSDNATIGNNLVPSLRTSGECSFLKGGSAHANSMMFFRDAKRQDTSPGGSLKPINTIFDLPYMPVDDTGASVDSIAHDLAPIESPNQQLDGDLEKAQVLSTVVETLRIKFVELTQAGRSSNNGRRGIMLPVSDLDTLGVLVKALKFASRRGQFFRDFNHKSQLHGESANASVKRQKKSMTKKSNVQDMGACFEAYQSSISKAVSLILDNFPICSLDGKVSAPRYGLSNAELCSTLADLGGESLCSEESSSLWADAVFAYILPRLSPEENTDAGSVTDVLLQIARKLLLPTDADESGLVYLLKSQSKRLELLQVFGDVFFPSKLIMGPAKHIESLTEEGQGLWLKNFASTSAGRTAAGLLISLMSWLGGKSTMLDKDTCMLVMQMASVLPLYLLSWQHEYPIETRKVLASMLSMTRQWSTNSDESSSTAWHAALSRLCISYRQSIGIMFCSSKAVQKQANIKSQTNSILERSPEFVQKLAIGLVCMLGSPNETLVNSIAKICSRVFSSSNQHESVITTTMAEYIYEVMHNTRKTMSVSIYLSFLINASGIDKVALPDVALHKSLFSYDTSIQILCRFMICSRDEAPSKVLPMIRPTLEKWLSIDATETSGRAKQIIRARAAISIVAAFTWNELYPDCQEGSAQSEFLKLDDTFDDLLLSAIMSTFQMLEPNSTTKSQHSEEDLNKTIGRLIGPVTLIFCFRDGMMTKYLHEIQKRISLLGSDKQNGDSSVWIDAGTQLKVLLVTLQSKEPASVCSLVKNQAGLKGLLQSLAGSLEQSVANTHLVTLSEKVSYEVNHILRMTT</sequence>
<dbReference type="SUPFAM" id="SSF48371">
    <property type="entry name" value="ARM repeat"/>
    <property type="match status" value="1"/>
</dbReference>
<evidence type="ECO:0008006" key="4">
    <source>
        <dbReference type="Google" id="ProtNLM"/>
    </source>
</evidence>
<feature type="region of interest" description="Disordered" evidence="1">
    <location>
        <begin position="1"/>
        <end position="52"/>
    </location>
</feature>
<protein>
    <recommendedName>
        <fullName evidence="4">Pre-rRNA-processing protein Ipi1 N-terminal domain-containing protein</fullName>
    </recommendedName>
</protein>
<proteinExistence type="predicted"/>
<gene>
    <name evidence="2" type="ORF">ACHAWO_013618</name>
</gene>
<dbReference type="PANTHER" id="PTHR16056:SF2">
    <property type="entry name" value="TESTIS-EXPRESSED PROTEIN 10"/>
    <property type="match status" value="1"/>
</dbReference>
<dbReference type="PANTHER" id="PTHR16056">
    <property type="entry name" value="REGULATOR OF MICROTUBULE DYNAMICS PROTEIN"/>
    <property type="match status" value="1"/>
</dbReference>
<feature type="compositionally biased region" description="Low complexity" evidence="1">
    <location>
        <begin position="38"/>
        <end position="52"/>
    </location>
</feature>
<dbReference type="EMBL" id="JALLPJ020000470">
    <property type="protein sequence ID" value="KAL3791187.1"/>
    <property type="molecule type" value="Genomic_DNA"/>
</dbReference>
<dbReference type="InterPro" id="IPR016024">
    <property type="entry name" value="ARM-type_fold"/>
</dbReference>
<feature type="compositionally biased region" description="Basic residues" evidence="1">
    <location>
        <begin position="20"/>
        <end position="30"/>
    </location>
</feature>
<evidence type="ECO:0000313" key="2">
    <source>
        <dbReference type="EMBL" id="KAL3791187.1"/>
    </source>
</evidence>
<feature type="region of interest" description="Disordered" evidence="1">
    <location>
        <begin position="272"/>
        <end position="305"/>
    </location>
</feature>
<accession>A0ABD3PT91</accession>
<dbReference type="Gene3D" id="1.25.10.10">
    <property type="entry name" value="Leucine-rich Repeat Variant"/>
    <property type="match status" value="1"/>
</dbReference>